<dbReference type="EMBL" id="AHMU02000064">
    <property type="protein sequence ID" value="EMN20938.1"/>
    <property type="molecule type" value="Genomic_DNA"/>
</dbReference>
<dbReference type="PANTHER" id="PTHR40661">
    <property type="match status" value="1"/>
</dbReference>
<dbReference type="GO" id="GO:0003677">
    <property type="term" value="F:DNA binding"/>
    <property type="evidence" value="ECO:0007669"/>
    <property type="project" value="UniProtKB-KW"/>
</dbReference>
<keyword evidence="2 5" id="KW-0238">DNA-binding</keyword>
<sequence>MKANDSTPGRRLSEAISVLGINQTEFANSIGSSQQTISRWISGKLTITRIDALAVEAVHKISHQWLLNGKGQMFDLPESQKTDITSLSKMTEFIRKINRTKGLKPLIDDFILLPESDQDMIRNLAKHFKSKL</sequence>
<comment type="caution">
    <text evidence="5">The sequence shown here is derived from an EMBL/GenBank/DDBJ whole genome shotgun (WGS) entry which is preliminary data.</text>
</comment>
<name>M6JMT4_9LEPT</name>
<dbReference type="CDD" id="cd00093">
    <property type="entry name" value="HTH_XRE"/>
    <property type="match status" value="1"/>
</dbReference>
<dbReference type="Gene3D" id="1.10.260.40">
    <property type="entry name" value="lambda repressor-like DNA-binding domains"/>
    <property type="match status" value="1"/>
</dbReference>
<keyword evidence="3" id="KW-0804">Transcription</keyword>
<dbReference type="Proteomes" id="UP000012106">
    <property type="component" value="Unassembled WGS sequence"/>
</dbReference>
<evidence type="ECO:0000259" key="4">
    <source>
        <dbReference type="PROSITE" id="PS50943"/>
    </source>
</evidence>
<dbReference type="AlphaFoldDB" id="M6JMT4"/>
<evidence type="ECO:0000313" key="6">
    <source>
        <dbReference type="Proteomes" id="UP000012106"/>
    </source>
</evidence>
<dbReference type="InterPro" id="IPR001387">
    <property type="entry name" value="Cro/C1-type_HTH"/>
</dbReference>
<dbReference type="SUPFAM" id="SSF47413">
    <property type="entry name" value="lambda repressor-like DNA-binding domains"/>
    <property type="match status" value="1"/>
</dbReference>
<protein>
    <submittedName>
        <fullName evidence="5">DNA-binding helix-turn-helix protein</fullName>
    </submittedName>
</protein>
<feature type="domain" description="HTH cro/C1-type" evidence="4">
    <location>
        <begin position="19"/>
        <end position="66"/>
    </location>
</feature>
<gene>
    <name evidence="5" type="ORF">LEP1GSC063_3336</name>
</gene>
<organism evidence="5 6">
    <name type="scientific">Leptospira santarosai serovar Arenal str. MAVJ 401</name>
    <dbReference type="NCBI Taxonomy" id="1049976"/>
    <lineage>
        <taxon>Bacteria</taxon>
        <taxon>Pseudomonadati</taxon>
        <taxon>Spirochaetota</taxon>
        <taxon>Spirochaetia</taxon>
        <taxon>Leptospirales</taxon>
        <taxon>Leptospiraceae</taxon>
        <taxon>Leptospira</taxon>
    </lineage>
</organism>
<dbReference type="PROSITE" id="PS50943">
    <property type="entry name" value="HTH_CROC1"/>
    <property type="match status" value="1"/>
</dbReference>
<dbReference type="Pfam" id="PF01381">
    <property type="entry name" value="HTH_3"/>
    <property type="match status" value="1"/>
</dbReference>
<proteinExistence type="predicted"/>
<dbReference type="SMART" id="SM00530">
    <property type="entry name" value="HTH_XRE"/>
    <property type="match status" value="1"/>
</dbReference>
<evidence type="ECO:0000313" key="5">
    <source>
        <dbReference type="EMBL" id="EMN20938.1"/>
    </source>
</evidence>
<evidence type="ECO:0000256" key="3">
    <source>
        <dbReference type="ARBA" id="ARBA00023163"/>
    </source>
</evidence>
<evidence type="ECO:0000256" key="1">
    <source>
        <dbReference type="ARBA" id="ARBA00023015"/>
    </source>
</evidence>
<dbReference type="PANTHER" id="PTHR40661:SF3">
    <property type="entry name" value="FELS-1 PROPHAGE TRANSCRIPTIONAL REGULATOR"/>
    <property type="match status" value="1"/>
</dbReference>
<accession>M6JMT4</accession>
<reference evidence="5 6" key="1">
    <citation type="submission" date="2013-01" db="EMBL/GenBank/DDBJ databases">
        <authorList>
            <person name="Harkins D.M."/>
            <person name="Durkin A.S."/>
            <person name="Brinkac L.M."/>
            <person name="Haft D.H."/>
            <person name="Selengut J.D."/>
            <person name="Sanka R."/>
            <person name="DePew J."/>
            <person name="Purushe J."/>
            <person name="Hartskeerl R.A."/>
            <person name="Ahmed A."/>
            <person name="van der Linden H."/>
            <person name="Goris M.G.A."/>
            <person name="Vinetz J.M."/>
            <person name="Sutton G.G."/>
            <person name="Nierman W.C."/>
            <person name="Fouts D.E."/>
        </authorList>
    </citation>
    <scope>NUCLEOTIDE SEQUENCE [LARGE SCALE GENOMIC DNA]</scope>
    <source>
        <strain evidence="5 6">MAVJ 401</strain>
    </source>
</reference>
<dbReference type="RefSeq" id="WP_004472154.1">
    <property type="nucleotide sequence ID" value="NZ_AHMU02000064.1"/>
</dbReference>
<dbReference type="InterPro" id="IPR010982">
    <property type="entry name" value="Lambda_DNA-bd_dom_sf"/>
</dbReference>
<keyword evidence="1" id="KW-0805">Transcription regulation</keyword>
<evidence type="ECO:0000256" key="2">
    <source>
        <dbReference type="ARBA" id="ARBA00023125"/>
    </source>
</evidence>